<keyword evidence="2" id="KW-1003">Cell membrane</keyword>
<protein>
    <submittedName>
        <fullName evidence="8">Competence protein ComEC</fullName>
    </submittedName>
</protein>
<feature type="transmembrane region" description="Helical" evidence="6">
    <location>
        <begin position="466"/>
        <end position="486"/>
    </location>
</feature>
<dbReference type="RefSeq" id="WP_310305718.1">
    <property type="nucleotide sequence ID" value="NZ_BAAAPS010000005.1"/>
</dbReference>
<accession>A0ABU2C0T0</accession>
<dbReference type="InterPro" id="IPR052159">
    <property type="entry name" value="Competence_DNA_uptake"/>
</dbReference>
<comment type="caution">
    <text evidence="8">The sequence shown here is derived from an EMBL/GenBank/DDBJ whole genome shotgun (WGS) entry which is preliminary data.</text>
</comment>
<evidence type="ECO:0000256" key="6">
    <source>
        <dbReference type="SAM" id="Phobius"/>
    </source>
</evidence>
<dbReference type="InterPro" id="IPR035681">
    <property type="entry name" value="ComA-like_MBL"/>
</dbReference>
<feature type="transmembrane region" description="Helical" evidence="6">
    <location>
        <begin position="65"/>
        <end position="83"/>
    </location>
</feature>
<dbReference type="InterPro" id="IPR001279">
    <property type="entry name" value="Metallo-B-lactamas"/>
</dbReference>
<feature type="transmembrane region" description="Helical" evidence="6">
    <location>
        <begin position="404"/>
        <end position="426"/>
    </location>
</feature>
<evidence type="ECO:0000256" key="1">
    <source>
        <dbReference type="ARBA" id="ARBA00004651"/>
    </source>
</evidence>
<dbReference type="InterPro" id="IPR025405">
    <property type="entry name" value="DUF4131"/>
</dbReference>
<feature type="transmembrane region" description="Helical" evidence="6">
    <location>
        <begin position="36"/>
        <end position="53"/>
    </location>
</feature>
<dbReference type="SUPFAM" id="SSF56281">
    <property type="entry name" value="Metallo-hydrolase/oxidoreductase"/>
    <property type="match status" value="1"/>
</dbReference>
<gene>
    <name evidence="8" type="ORF">J2S63_003813</name>
</gene>
<feature type="transmembrane region" description="Helical" evidence="6">
    <location>
        <begin position="372"/>
        <end position="392"/>
    </location>
</feature>
<evidence type="ECO:0000259" key="7">
    <source>
        <dbReference type="SMART" id="SM00849"/>
    </source>
</evidence>
<feature type="transmembrane region" description="Helical" evidence="6">
    <location>
        <begin position="272"/>
        <end position="288"/>
    </location>
</feature>
<dbReference type="NCBIfam" id="TIGR00360">
    <property type="entry name" value="ComEC_N-term"/>
    <property type="match status" value="1"/>
</dbReference>
<reference evidence="8 9" key="1">
    <citation type="submission" date="2023-07" db="EMBL/GenBank/DDBJ databases">
        <title>Sequencing the genomes of 1000 actinobacteria strains.</title>
        <authorList>
            <person name="Klenk H.-P."/>
        </authorList>
    </citation>
    <scope>NUCLEOTIDE SEQUENCE [LARGE SCALE GENOMIC DNA]</scope>
    <source>
        <strain evidence="8 9">DSM 19426</strain>
    </source>
</reference>
<proteinExistence type="predicted"/>
<feature type="transmembrane region" description="Helical" evidence="6">
    <location>
        <begin position="294"/>
        <end position="312"/>
    </location>
</feature>
<dbReference type="SMART" id="SM00849">
    <property type="entry name" value="Lactamase_B"/>
    <property type="match status" value="1"/>
</dbReference>
<keyword evidence="4 6" id="KW-1133">Transmembrane helix</keyword>
<dbReference type="Pfam" id="PF03772">
    <property type="entry name" value="Competence"/>
    <property type="match status" value="1"/>
</dbReference>
<sequence>MVDSAARGRDLRLLAPATAAWGGALAGGAVAGHVPTGPLVVLLSLGLVGLAVLTRRALPLTRTVAAVLLVAVALALVALLRAAGAVDGPVAALAGARPLAEASGSVRADPRVLHGRFADQVVFPVSVDRVVTRTGTTTARARVLVLAAADLPRPSYGERVRVSGRLAPSDEAGTAALLDARGVTTLARPSWVHRAADRVRAGIRAAARGPDPGSALVPALVDGDDARMPDGLVDDFRTSGLTHLTAVSGANLTLVLAFVLPVARRCGVRARGLLLVGLLCSVCFVLLARPEPSVLRAAVMGAVALVGLGVGGRRLGIRALSASVVLLLAVSPGLAASAGFALSVLATGGILLGAPPLRRTLAAHVPGPVADAVAVPVAAQLACTPLVAVLSAQVSLVAVAANLAAAPLVGPTTVLGLVGGLLATVWTPLGRPAGWVAAWCAQGIVEVAEVSSALPGAALDWATTPASLGLLTVLCLVLLVGLPVVLRRRGAAVGLALLMVVAVLRPMPAGAGWVGRILPGPDWPPRGWVLVACDVGQGDALVLHAGPHRAVVVDAGPEPRLVDRCLGRLGVREVTAVVLTHFHADHVDGLEGVLRGRRVGEIQVTGFAEPAYGAAYVSRLAAARGIPVRVPAYAEVVRAGALTWQVVAPQHLVDDNPNDASLVLLVVTRGLRLLLAGDVEPPSQAPLVRLDGLAPVDVIKVPHHGSAHQDDRLLQGLGASLGLVSVGEDNDYGHPSARTLALLRAAGTQVHRTDLEGDLAVVPGPDGPSVVGRG</sequence>
<feature type="transmembrane region" description="Helical" evidence="6">
    <location>
        <begin position="324"/>
        <end position="352"/>
    </location>
</feature>
<dbReference type="Gene3D" id="3.60.15.10">
    <property type="entry name" value="Ribonuclease Z/Hydroxyacylglutathione hydrolase-like"/>
    <property type="match status" value="1"/>
</dbReference>
<organism evidence="8 9">
    <name type="scientific">Nocardioides marmoribigeumensis</name>
    <dbReference type="NCBI Taxonomy" id="433649"/>
    <lineage>
        <taxon>Bacteria</taxon>
        <taxon>Bacillati</taxon>
        <taxon>Actinomycetota</taxon>
        <taxon>Actinomycetes</taxon>
        <taxon>Propionibacteriales</taxon>
        <taxon>Nocardioidaceae</taxon>
        <taxon>Nocardioides</taxon>
    </lineage>
</organism>
<comment type="subcellular location">
    <subcellularLocation>
        <location evidence="1">Cell membrane</location>
        <topology evidence="1">Multi-pass membrane protein</topology>
    </subcellularLocation>
</comment>
<evidence type="ECO:0000313" key="9">
    <source>
        <dbReference type="Proteomes" id="UP001183648"/>
    </source>
</evidence>
<name>A0ABU2C0T0_9ACTN</name>
<dbReference type="Pfam" id="PF00753">
    <property type="entry name" value="Lactamase_B"/>
    <property type="match status" value="1"/>
</dbReference>
<dbReference type="PANTHER" id="PTHR30619">
    <property type="entry name" value="DNA INTERNALIZATION/COMPETENCE PROTEIN COMEC/REC2"/>
    <property type="match status" value="1"/>
</dbReference>
<dbReference type="EMBL" id="JAVDYG010000001">
    <property type="protein sequence ID" value="MDR7364260.1"/>
    <property type="molecule type" value="Genomic_DNA"/>
</dbReference>
<evidence type="ECO:0000256" key="4">
    <source>
        <dbReference type="ARBA" id="ARBA00022989"/>
    </source>
</evidence>
<dbReference type="Proteomes" id="UP001183648">
    <property type="component" value="Unassembled WGS sequence"/>
</dbReference>
<keyword evidence="5 6" id="KW-0472">Membrane</keyword>
<keyword evidence="3 6" id="KW-0812">Transmembrane</keyword>
<evidence type="ECO:0000256" key="3">
    <source>
        <dbReference type="ARBA" id="ARBA00022692"/>
    </source>
</evidence>
<evidence type="ECO:0000313" key="8">
    <source>
        <dbReference type="EMBL" id="MDR7364260.1"/>
    </source>
</evidence>
<dbReference type="InterPro" id="IPR036866">
    <property type="entry name" value="RibonucZ/Hydroxyglut_hydro"/>
</dbReference>
<dbReference type="InterPro" id="IPR004477">
    <property type="entry name" value="ComEC_N"/>
</dbReference>
<evidence type="ECO:0000256" key="2">
    <source>
        <dbReference type="ARBA" id="ARBA00022475"/>
    </source>
</evidence>
<feature type="domain" description="Metallo-beta-lactamase" evidence="7">
    <location>
        <begin position="537"/>
        <end position="728"/>
    </location>
</feature>
<dbReference type="CDD" id="cd07731">
    <property type="entry name" value="ComA-like_MBL-fold"/>
    <property type="match status" value="1"/>
</dbReference>
<feature type="transmembrane region" description="Helical" evidence="6">
    <location>
        <begin position="493"/>
        <end position="514"/>
    </location>
</feature>
<dbReference type="PANTHER" id="PTHR30619:SF1">
    <property type="entry name" value="RECOMBINATION PROTEIN 2"/>
    <property type="match status" value="1"/>
</dbReference>
<keyword evidence="9" id="KW-1185">Reference proteome</keyword>
<feature type="transmembrane region" description="Helical" evidence="6">
    <location>
        <begin position="241"/>
        <end position="260"/>
    </location>
</feature>
<evidence type="ECO:0000256" key="5">
    <source>
        <dbReference type="ARBA" id="ARBA00023136"/>
    </source>
</evidence>
<dbReference type="Pfam" id="PF13567">
    <property type="entry name" value="DUF4131"/>
    <property type="match status" value="1"/>
</dbReference>